<name>A0A401Z3X0_9ACTN</name>
<evidence type="ECO:0000256" key="1">
    <source>
        <dbReference type="SAM" id="MobiDB-lite"/>
    </source>
</evidence>
<dbReference type="Proteomes" id="UP000286931">
    <property type="component" value="Unassembled WGS sequence"/>
</dbReference>
<feature type="region of interest" description="Disordered" evidence="1">
    <location>
        <begin position="1"/>
        <end position="35"/>
    </location>
</feature>
<proteinExistence type="predicted"/>
<organism evidence="2 3">
    <name type="scientific">Embleya hyalina</name>
    <dbReference type="NCBI Taxonomy" id="516124"/>
    <lineage>
        <taxon>Bacteria</taxon>
        <taxon>Bacillati</taxon>
        <taxon>Actinomycetota</taxon>
        <taxon>Actinomycetes</taxon>
        <taxon>Kitasatosporales</taxon>
        <taxon>Streptomycetaceae</taxon>
        <taxon>Embleya</taxon>
    </lineage>
</organism>
<evidence type="ECO:0000313" key="3">
    <source>
        <dbReference type="Proteomes" id="UP000286931"/>
    </source>
</evidence>
<comment type="caution">
    <text evidence="2">The sequence shown here is derived from an EMBL/GenBank/DDBJ whole genome shotgun (WGS) entry which is preliminary data.</text>
</comment>
<evidence type="ECO:0000313" key="2">
    <source>
        <dbReference type="EMBL" id="GCE01542.1"/>
    </source>
</evidence>
<accession>A0A401Z3X0</accession>
<protein>
    <submittedName>
        <fullName evidence="2">Uncharacterized protein</fullName>
    </submittedName>
</protein>
<keyword evidence="3" id="KW-1185">Reference proteome</keyword>
<reference evidence="2 3" key="1">
    <citation type="submission" date="2018-12" db="EMBL/GenBank/DDBJ databases">
        <title>Draft genome sequence of Embleya hyalina NBRC 13850T.</title>
        <authorList>
            <person name="Komaki H."/>
            <person name="Hosoyama A."/>
            <person name="Kimura A."/>
            <person name="Ichikawa N."/>
            <person name="Tamura T."/>
        </authorList>
    </citation>
    <scope>NUCLEOTIDE SEQUENCE [LARGE SCALE GENOMIC DNA]</scope>
    <source>
        <strain evidence="2 3">NBRC 13850</strain>
    </source>
</reference>
<dbReference type="RefSeq" id="WP_160161807.1">
    <property type="nucleotide sequence ID" value="NZ_BIFH01000050.1"/>
</dbReference>
<dbReference type="AlphaFoldDB" id="A0A401Z3X0"/>
<dbReference type="EMBL" id="BIFH01000050">
    <property type="protein sequence ID" value="GCE01542.1"/>
    <property type="molecule type" value="Genomic_DNA"/>
</dbReference>
<sequence length="142" mass="14389">MTTNKHDQDQEPAAGRRCPLGARSTHPCGGPTGDDGTPLLGWVAACGGAENSAPGCGVHLGEVLVVWDPGEWHGISGASGVPDDTAAVAVYAERVAAEVADGRRIVAVVDVDGDEDLPGPAGADELARAVRWADDAFAEAHG</sequence>
<gene>
    <name evidence="2" type="ORF">EHYA_09308</name>
</gene>